<protein>
    <submittedName>
        <fullName evidence="1">DUF2778 domain-containing protein</fullName>
    </submittedName>
</protein>
<accession>A0ABY7T7K3</accession>
<dbReference type="EMBL" id="CP117167">
    <property type="protein sequence ID" value="WCT12234.1"/>
    <property type="molecule type" value="Genomic_DNA"/>
</dbReference>
<organism evidence="1 2">
    <name type="scientific">Mucilaginibacter jinjuensis</name>
    <dbReference type="NCBI Taxonomy" id="1176721"/>
    <lineage>
        <taxon>Bacteria</taxon>
        <taxon>Pseudomonadati</taxon>
        <taxon>Bacteroidota</taxon>
        <taxon>Sphingobacteriia</taxon>
        <taxon>Sphingobacteriales</taxon>
        <taxon>Sphingobacteriaceae</taxon>
        <taxon>Mucilaginibacter</taxon>
    </lineage>
</organism>
<proteinExistence type="predicted"/>
<name>A0ABY7T7K3_9SPHI</name>
<reference evidence="1 2" key="1">
    <citation type="submission" date="2023-02" db="EMBL/GenBank/DDBJ databases">
        <title>Genome sequence of Mucilaginibacter jinjuensis strain KACC 16571.</title>
        <authorList>
            <person name="Kim S."/>
            <person name="Heo J."/>
            <person name="Kwon S.-W."/>
        </authorList>
    </citation>
    <scope>NUCLEOTIDE SEQUENCE [LARGE SCALE GENOMIC DNA]</scope>
    <source>
        <strain evidence="1 2">KACC 16571</strain>
    </source>
</reference>
<dbReference type="Proteomes" id="UP001216139">
    <property type="component" value="Chromosome"/>
</dbReference>
<evidence type="ECO:0000313" key="2">
    <source>
        <dbReference type="Proteomes" id="UP001216139"/>
    </source>
</evidence>
<gene>
    <name evidence="1" type="ORF">PQO05_26265</name>
</gene>
<dbReference type="RefSeq" id="WP_273630486.1">
    <property type="nucleotide sequence ID" value="NZ_CP117167.1"/>
</dbReference>
<evidence type="ECO:0000313" key="1">
    <source>
        <dbReference type="EMBL" id="WCT12234.1"/>
    </source>
</evidence>
<sequence length="211" mass="23464">MENLTESETRTLAAILKTNAHSYGLDDHFQDNASIWLEYDGAFVYCYRGSYGQKGMVVAKYKASSGAPGYQRARYESTKDYGPLPEGKYWVLLMPNPARVAKHDSRTGELLANPEGGIEKIPGSVVVGGHTLIYPGWGNTRARLFADRGTQTFGRSNFYLHDSHKGYSHGCIETSPHIFDLLMKARQSFTKVALMVDYANVDTSTYGESDK</sequence>
<keyword evidence="2" id="KW-1185">Reference proteome</keyword>